<dbReference type="Proteomes" id="UP000000844">
    <property type="component" value="Chromosome"/>
</dbReference>
<accession>D3Q3Z4</accession>
<gene>
    <name evidence="1" type="ordered locus">Snas_6259</name>
</gene>
<dbReference type="STRING" id="446470.Snas_6259"/>
<dbReference type="RefSeq" id="WP_013021450.1">
    <property type="nucleotide sequence ID" value="NC_013947.1"/>
</dbReference>
<organism evidence="1 2">
    <name type="scientific">Stackebrandtia nassauensis (strain DSM 44728 / CIP 108903 / NRRL B-16338 / NBRC 102104 / LLR-40K-21)</name>
    <dbReference type="NCBI Taxonomy" id="446470"/>
    <lineage>
        <taxon>Bacteria</taxon>
        <taxon>Bacillati</taxon>
        <taxon>Actinomycetota</taxon>
        <taxon>Actinomycetes</taxon>
        <taxon>Glycomycetales</taxon>
        <taxon>Glycomycetaceae</taxon>
        <taxon>Stackebrandtia</taxon>
    </lineage>
</organism>
<evidence type="ECO:0008006" key="3">
    <source>
        <dbReference type="Google" id="ProtNLM"/>
    </source>
</evidence>
<dbReference type="KEGG" id="sna:Snas_6259"/>
<keyword evidence="2" id="KW-1185">Reference proteome</keyword>
<dbReference type="HOGENOM" id="CLU_2939554_0_0_11"/>
<dbReference type="EMBL" id="CP001778">
    <property type="protein sequence ID" value="ADD45879.1"/>
    <property type="molecule type" value="Genomic_DNA"/>
</dbReference>
<name>D3Q3Z4_STANL</name>
<protein>
    <recommendedName>
        <fullName evidence="3">DUF1918 domain-containing protein</fullName>
    </recommendedName>
</protein>
<reference evidence="1 2" key="1">
    <citation type="journal article" date="2009" name="Stand. Genomic Sci.">
        <title>Complete genome sequence of Stackebrandtia nassauensis type strain (LLR-40K-21).</title>
        <authorList>
            <person name="Munk C."/>
            <person name="Lapidus A."/>
            <person name="Copeland A."/>
            <person name="Jando M."/>
            <person name="Mayilraj S."/>
            <person name="Glavina Del Rio T."/>
            <person name="Nolan M."/>
            <person name="Chen F."/>
            <person name="Lucas S."/>
            <person name="Tice H."/>
            <person name="Cheng J.F."/>
            <person name="Han C."/>
            <person name="Detter J.C."/>
            <person name="Bruce D."/>
            <person name="Goodwin L."/>
            <person name="Chain P."/>
            <person name="Pitluck S."/>
            <person name="Goker M."/>
            <person name="Ovchinikova G."/>
            <person name="Pati A."/>
            <person name="Ivanova N."/>
            <person name="Mavromatis K."/>
            <person name="Chen A."/>
            <person name="Palaniappan K."/>
            <person name="Land M."/>
            <person name="Hauser L."/>
            <person name="Chang Y.J."/>
            <person name="Jeffries C.D."/>
            <person name="Bristow J."/>
            <person name="Eisen J.A."/>
            <person name="Markowitz V."/>
            <person name="Hugenholtz P."/>
            <person name="Kyrpides N.C."/>
            <person name="Klenk H.P."/>
        </authorList>
    </citation>
    <scope>NUCLEOTIDE SEQUENCE [LARGE SCALE GENOMIC DNA]</scope>
    <source>
        <strain evidence="2">DSM 44728 / CIP 108903 / NRRL B-16338 / NBRC 102104 / LLR-40K-21</strain>
    </source>
</reference>
<sequence>MANTFKVNDIVILPAAGRVKGKVKQIDGDDVFVKWNGGTLVSPEGENWVPASDLELFHRP</sequence>
<evidence type="ECO:0000313" key="2">
    <source>
        <dbReference type="Proteomes" id="UP000000844"/>
    </source>
</evidence>
<evidence type="ECO:0000313" key="1">
    <source>
        <dbReference type="EMBL" id="ADD45879.1"/>
    </source>
</evidence>
<proteinExistence type="predicted"/>
<dbReference type="AlphaFoldDB" id="D3Q3Z4"/>